<dbReference type="PRINTS" id="PR00024">
    <property type="entry name" value="HOMEOBOX"/>
</dbReference>
<reference evidence="9" key="1">
    <citation type="submission" date="2019-03" db="EMBL/GenBank/DDBJ databases">
        <title>Improved annotation for the trematode Fasciola hepatica.</title>
        <authorList>
            <person name="Choi Y.-J."/>
            <person name="Martin J."/>
            <person name="Mitreva M."/>
        </authorList>
    </citation>
    <scope>NUCLEOTIDE SEQUENCE [LARGE SCALE GENOMIC DNA]</scope>
</reference>
<dbReference type="AlphaFoldDB" id="A0A4E0RCG9"/>
<dbReference type="Pfam" id="PF00046">
    <property type="entry name" value="Homeodomain"/>
    <property type="match status" value="1"/>
</dbReference>
<evidence type="ECO:0000256" key="5">
    <source>
        <dbReference type="PROSITE-ProRule" id="PRU00108"/>
    </source>
</evidence>
<dbReference type="PROSITE" id="PS00027">
    <property type="entry name" value="HOMEOBOX_1"/>
    <property type="match status" value="1"/>
</dbReference>
<feature type="domain" description="Homeobox" evidence="8">
    <location>
        <begin position="194"/>
        <end position="254"/>
    </location>
</feature>
<dbReference type="Gene3D" id="1.10.10.60">
    <property type="entry name" value="Homeodomain-like"/>
    <property type="match status" value="1"/>
</dbReference>
<evidence type="ECO:0000259" key="8">
    <source>
        <dbReference type="PROSITE" id="PS50071"/>
    </source>
</evidence>
<dbReference type="GO" id="GO:0003677">
    <property type="term" value="F:DNA binding"/>
    <property type="evidence" value="ECO:0007669"/>
    <property type="project" value="UniProtKB-UniRule"/>
</dbReference>
<dbReference type="InterPro" id="IPR020479">
    <property type="entry name" value="HD_metazoa"/>
</dbReference>
<name>A0A4E0RCG9_FASHE</name>
<dbReference type="GO" id="GO:0005634">
    <property type="term" value="C:nucleus"/>
    <property type="evidence" value="ECO:0007669"/>
    <property type="project" value="UniProtKB-SubCell"/>
</dbReference>
<proteinExistence type="predicted"/>
<accession>A0A4E0RCG9</accession>
<evidence type="ECO:0000256" key="6">
    <source>
        <dbReference type="RuleBase" id="RU000682"/>
    </source>
</evidence>
<dbReference type="PANTHER" id="PTHR24333:SF5">
    <property type="entry name" value="VENT HOMEOBOX"/>
    <property type="match status" value="1"/>
</dbReference>
<dbReference type="InterPro" id="IPR001356">
    <property type="entry name" value="HD"/>
</dbReference>
<dbReference type="InterPro" id="IPR009057">
    <property type="entry name" value="Homeodomain-like_sf"/>
</dbReference>
<dbReference type="InterPro" id="IPR050848">
    <property type="entry name" value="Homeobox_TF"/>
</dbReference>
<dbReference type="PROSITE" id="PS50071">
    <property type="entry name" value="HOMEOBOX_2"/>
    <property type="match status" value="1"/>
</dbReference>
<sequence length="478" mass="52466">MGLSTGLTGCDDPIRFVQMSKTNATRVEQKRRSFMVTDILTDQASLSSSPSSSNSSPECSVDVTRKSLEIDAYPFDMTTSSPRLRARIGRGEFDVCFAHSKTNMGQSSEMIAENHQLKRSRTMKSSSHILGCSRVSDEVTAIAPTQTARIHSPQSSSNSSNNDEVATTHVTSTRAAALTKSFSSRYASDIKPGKKLRKARTAFTDQQLNELEHSFDKQKYLAVQDRMELAARLGLSDMQVKTWYQNRRTKWKRQTAVGLELLAEADNFAAVQCLLQQSTYWAYHPAAQRILNNGDLLNQSQSHAANTQSDLMANGPSQMNAYKSSSGMSSLFTKPPEPLITSPSLMASKTDFENRSESPSLKNVIPIQLTDTSNNPAPFRMATSPENSHPINLGVQNSATMHAVNPVDLFWLSNWLSQLKAVRPRPTGLSPPPLPPASSLPTTVKTTAVNEISVTSRSTSTMIIASAEPERTQTISRD</sequence>
<dbReference type="PANTHER" id="PTHR24333">
    <property type="entry name" value="HOMEO BOX HB9 LIKE A-RELATED"/>
    <property type="match status" value="1"/>
</dbReference>
<dbReference type="Proteomes" id="UP000230066">
    <property type="component" value="Unassembled WGS sequence"/>
</dbReference>
<keyword evidence="2 5" id="KW-0238">DNA-binding</keyword>
<comment type="subcellular location">
    <subcellularLocation>
        <location evidence="1 5 6">Nucleus</location>
    </subcellularLocation>
</comment>
<dbReference type="SUPFAM" id="SSF46689">
    <property type="entry name" value="Homeodomain-like"/>
    <property type="match status" value="1"/>
</dbReference>
<keyword evidence="3 5" id="KW-0371">Homeobox</keyword>
<keyword evidence="4 5" id="KW-0539">Nucleus</keyword>
<feature type="DNA-binding region" description="Homeobox" evidence="5">
    <location>
        <begin position="196"/>
        <end position="255"/>
    </location>
</feature>
<evidence type="ECO:0000313" key="10">
    <source>
        <dbReference type="Proteomes" id="UP000230066"/>
    </source>
</evidence>
<dbReference type="InterPro" id="IPR017970">
    <property type="entry name" value="Homeobox_CS"/>
</dbReference>
<evidence type="ECO:0000256" key="4">
    <source>
        <dbReference type="ARBA" id="ARBA00023242"/>
    </source>
</evidence>
<keyword evidence="10" id="KW-1185">Reference proteome</keyword>
<comment type="caution">
    <text evidence="9">The sequence shown here is derived from an EMBL/GenBank/DDBJ whole genome shotgun (WGS) entry which is preliminary data.</text>
</comment>
<dbReference type="GO" id="GO:0000981">
    <property type="term" value="F:DNA-binding transcription factor activity, RNA polymerase II-specific"/>
    <property type="evidence" value="ECO:0007669"/>
    <property type="project" value="InterPro"/>
</dbReference>
<dbReference type="EMBL" id="JXXN02001800">
    <property type="protein sequence ID" value="THD24051.1"/>
    <property type="molecule type" value="Genomic_DNA"/>
</dbReference>
<evidence type="ECO:0000256" key="3">
    <source>
        <dbReference type="ARBA" id="ARBA00023155"/>
    </source>
</evidence>
<feature type="region of interest" description="Disordered" evidence="7">
    <location>
        <begin position="146"/>
        <end position="169"/>
    </location>
</feature>
<evidence type="ECO:0000256" key="2">
    <source>
        <dbReference type="ARBA" id="ARBA00023125"/>
    </source>
</evidence>
<protein>
    <submittedName>
        <fullName evidence="9">BarH 2 homeobox protein</fullName>
    </submittedName>
</protein>
<organism evidence="9 10">
    <name type="scientific">Fasciola hepatica</name>
    <name type="common">Liver fluke</name>
    <dbReference type="NCBI Taxonomy" id="6192"/>
    <lineage>
        <taxon>Eukaryota</taxon>
        <taxon>Metazoa</taxon>
        <taxon>Spiralia</taxon>
        <taxon>Lophotrochozoa</taxon>
        <taxon>Platyhelminthes</taxon>
        <taxon>Trematoda</taxon>
        <taxon>Digenea</taxon>
        <taxon>Plagiorchiida</taxon>
        <taxon>Echinostomata</taxon>
        <taxon>Echinostomatoidea</taxon>
        <taxon>Fasciolidae</taxon>
        <taxon>Fasciola</taxon>
    </lineage>
</organism>
<feature type="region of interest" description="Disordered" evidence="7">
    <location>
        <begin position="309"/>
        <end position="344"/>
    </location>
</feature>
<evidence type="ECO:0000256" key="7">
    <source>
        <dbReference type="SAM" id="MobiDB-lite"/>
    </source>
</evidence>
<evidence type="ECO:0000313" key="9">
    <source>
        <dbReference type="EMBL" id="THD24051.1"/>
    </source>
</evidence>
<dbReference type="PRINTS" id="PR00031">
    <property type="entry name" value="HTHREPRESSR"/>
</dbReference>
<dbReference type="CDD" id="cd00086">
    <property type="entry name" value="homeodomain"/>
    <property type="match status" value="1"/>
</dbReference>
<feature type="compositionally biased region" description="Polar residues" evidence="7">
    <location>
        <begin position="309"/>
        <end position="332"/>
    </location>
</feature>
<evidence type="ECO:0000256" key="1">
    <source>
        <dbReference type="ARBA" id="ARBA00004123"/>
    </source>
</evidence>
<dbReference type="InterPro" id="IPR000047">
    <property type="entry name" value="HTH_motif"/>
</dbReference>
<gene>
    <name evidence="9" type="ORF">D915_005189</name>
</gene>
<dbReference type="SMART" id="SM00389">
    <property type="entry name" value="HOX"/>
    <property type="match status" value="1"/>
</dbReference>